<dbReference type="STRING" id="1562698.DESAMIL20_678"/>
<evidence type="ECO:0000256" key="1">
    <source>
        <dbReference type="SAM" id="Phobius"/>
    </source>
</evidence>
<feature type="transmembrane region" description="Helical" evidence="1">
    <location>
        <begin position="121"/>
        <end position="137"/>
    </location>
</feature>
<dbReference type="AlphaFoldDB" id="A0A1X4XYA9"/>
<accession>A0A1X4XYA9</accession>
<evidence type="ECO:0000313" key="3">
    <source>
        <dbReference type="Proteomes" id="UP000194141"/>
    </source>
</evidence>
<reference evidence="2 3" key="1">
    <citation type="journal article" date="2017" name="Front. Microbiol.">
        <title>Genome Sequence of Desulfurella amilsii Strain TR1 and Comparative Genomics of Desulfurellaceae Family.</title>
        <authorList>
            <person name="Florentino A.P."/>
            <person name="Stams A.J."/>
            <person name="Sanchez-Andrea I."/>
        </authorList>
    </citation>
    <scope>NUCLEOTIDE SEQUENCE [LARGE SCALE GENOMIC DNA]</scope>
    <source>
        <strain evidence="2 3">TR1</strain>
    </source>
</reference>
<keyword evidence="1" id="KW-1133">Transmembrane helix</keyword>
<evidence type="ECO:0000313" key="2">
    <source>
        <dbReference type="EMBL" id="OSS42494.1"/>
    </source>
</evidence>
<comment type="caution">
    <text evidence="2">The sequence shown here is derived from an EMBL/GenBank/DDBJ whole genome shotgun (WGS) entry which is preliminary data.</text>
</comment>
<sequence length="199" mass="24282">MTNKIVSDKEKELLDLITEYRDYLLYVIGLLREKNVDLSVEKKMANYDKTHKIFTLPNFLERCYLISIRQYLSLVDAYYYEFKMKTVSQEKKFTEYFAKFNKTNFIKSANGRVAKKVRSKYFWVYYVFYYFKIAYKVRFDDSFLYALFYYLKIPPAVLIYAKKHAENHIRNFKKKNLDLTVLLMDEKLKEKIEEVRKCF</sequence>
<keyword evidence="3" id="KW-1185">Reference proteome</keyword>
<feature type="transmembrane region" description="Helical" evidence="1">
    <location>
        <begin position="143"/>
        <end position="161"/>
    </location>
</feature>
<keyword evidence="1" id="KW-0812">Transmembrane</keyword>
<name>A0A1X4XYA9_9BACT</name>
<dbReference type="RefSeq" id="WP_086033409.1">
    <property type="nucleotide sequence ID" value="NZ_MDSU01000016.1"/>
</dbReference>
<gene>
    <name evidence="2" type="ORF">DESAMIL20_678</name>
</gene>
<proteinExistence type="predicted"/>
<protein>
    <submittedName>
        <fullName evidence="2">Uncharacterized protein</fullName>
    </submittedName>
</protein>
<organism evidence="2 3">
    <name type="scientific">Desulfurella amilsii</name>
    <dbReference type="NCBI Taxonomy" id="1562698"/>
    <lineage>
        <taxon>Bacteria</taxon>
        <taxon>Pseudomonadati</taxon>
        <taxon>Campylobacterota</taxon>
        <taxon>Desulfurellia</taxon>
        <taxon>Desulfurellales</taxon>
        <taxon>Desulfurellaceae</taxon>
        <taxon>Desulfurella</taxon>
    </lineage>
</organism>
<dbReference type="Proteomes" id="UP000194141">
    <property type="component" value="Unassembled WGS sequence"/>
</dbReference>
<keyword evidence="1" id="KW-0472">Membrane</keyword>
<dbReference type="EMBL" id="MDSU01000016">
    <property type="protein sequence ID" value="OSS42494.1"/>
    <property type="molecule type" value="Genomic_DNA"/>
</dbReference>